<dbReference type="AlphaFoldDB" id="A0A1F5YZ42"/>
<dbReference type="EMBL" id="MFIX01000048">
    <property type="protein sequence ID" value="OGG05459.1"/>
    <property type="molecule type" value="Genomic_DNA"/>
</dbReference>
<organism evidence="1 2">
    <name type="scientific">Candidatus Glassbacteria bacterium RIFCSPLOWO2_12_FULL_58_11</name>
    <dbReference type="NCBI Taxonomy" id="1817867"/>
    <lineage>
        <taxon>Bacteria</taxon>
        <taxon>Candidatus Glassiibacteriota</taxon>
    </lineage>
</organism>
<comment type="caution">
    <text evidence="1">The sequence shown here is derived from an EMBL/GenBank/DDBJ whole genome shotgun (WGS) entry which is preliminary data.</text>
</comment>
<evidence type="ECO:0000313" key="1">
    <source>
        <dbReference type="EMBL" id="OGG05459.1"/>
    </source>
</evidence>
<gene>
    <name evidence="1" type="ORF">A3F83_11195</name>
</gene>
<protein>
    <submittedName>
        <fullName evidence="1">Uncharacterized protein</fullName>
    </submittedName>
</protein>
<proteinExistence type="predicted"/>
<evidence type="ECO:0000313" key="2">
    <source>
        <dbReference type="Proteomes" id="UP000179129"/>
    </source>
</evidence>
<dbReference type="Proteomes" id="UP000179129">
    <property type="component" value="Unassembled WGS sequence"/>
</dbReference>
<reference evidence="1 2" key="1">
    <citation type="journal article" date="2016" name="Nat. Commun.">
        <title>Thousands of microbial genomes shed light on interconnected biogeochemical processes in an aquifer system.</title>
        <authorList>
            <person name="Anantharaman K."/>
            <person name="Brown C.T."/>
            <person name="Hug L.A."/>
            <person name="Sharon I."/>
            <person name="Castelle C.J."/>
            <person name="Probst A.J."/>
            <person name="Thomas B.C."/>
            <person name="Singh A."/>
            <person name="Wilkins M.J."/>
            <person name="Karaoz U."/>
            <person name="Brodie E.L."/>
            <person name="Williams K.H."/>
            <person name="Hubbard S.S."/>
            <person name="Banfield J.F."/>
        </authorList>
    </citation>
    <scope>NUCLEOTIDE SEQUENCE [LARGE SCALE GENOMIC DNA]</scope>
</reference>
<name>A0A1F5YZ42_9BACT</name>
<dbReference type="STRING" id="1817867.A3F83_11195"/>
<sequence length="115" mass="13574">MGGAFQGDSMFIAPYVTACWPHPVDSYEFYAILYDSVAAYEDRDEISALVATLSFDIVKQIQEVGKWEDPFMRVRLHDGREAYVERRKARHAIDYRAYFVRRDCVWLMRYFIDAD</sequence>
<accession>A0A1F5YZ42</accession>